<protein>
    <submittedName>
        <fullName evidence="2">Uncharacterized protein</fullName>
    </submittedName>
</protein>
<keyword evidence="3" id="KW-1185">Reference proteome</keyword>
<keyword evidence="1" id="KW-1133">Transmembrane helix</keyword>
<comment type="caution">
    <text evidence="2">The sequence shown here is derived from an EMBL/GenBank/DDBJ whole genome shotgun (WGS) entry which is preliminary data.</text>
</comment>
<accession>A0ABS8G0D9</accession>
<feature type="transmembrane region" description="Helical" evidence="1">
    <location>
        <begin position="44"/>
        <end position="64"/>
    </location>
</feature>
<reference evidence="2 3" key="1">
    <citation type="submission" date="2021-10" db="EMBL/GenBank/DDBJ databases">
        <title>Anaerobic single-cell dispensing facilitates the cultivation of human gut bacteria.</title>
        <authorList>
            <person name="Afrizal A."/>
        </authorList>
    </citation>
    <scope>NUCLEOTIDE SEQUENCE [LARGE SCALE GENOMIC DNA]</scope>
    <source>
        <strain evidence="2 3">CLA-AA-H200</strain>
    </source>
</reference>
<name>A0ABS8G0D9_9FIRM</name>
<evidence type="ECO:0000256" key="1">
    <source>
        <dbReference type="SAM" id="Phobius"/>
    </source>
</evidence>
<gene>
    <name evidence="2" type="ORF">LKD70_13135</name>
</gene>
<proteinExistence type="predicted"/>
<dbReference type="RefSeq" id="WP_227708422.1">
    <property type="nucleotide sequence ID" value="NZ_JAJEQX010000025.1"/>
</dbReference>
<keyword evidence="1" id="KW-0472">Membrane</keyword>
<sequence>MDADLMLDGRQLFGNFLLFGFKQIQRDSVAIVGFKQFLSLVLKFSFLAFQTVQLFFVFFFFALYQRGHLFFQHYPHFYR</sequence>
<dbReference type="EMBL" id="JAJEQX010000025">
    <property type="protein sequence ID" value="MCC2255349.1"/>
    <property type="molecule type" value="Genomic_DNA"/>
</dbReference>
<organism evidence="2 3">
    <name type="scientific">Ruminococcus turbiniformis</name>
    <dbReference type="NCBI Taxonomy" id="2881258"/>
    <lineage>
        <taxon>Bacteria</taxon>
        <taxon>Bacillati</taxon>
        <taxon>Bacillota</taxon>
        <taxon>Clostridia</taxon>
        <taxon>Eubacteriales</taxon>
        <taxon>Oscillospiraceae</taxon>
        <taxon>Ruminococcus</taxon>
    </lineage>
</organism>
<dbReference type="Proteomes" id="UP001198151">
    <property type="component" value="Unassembled WGS sequence"/>
</dbReference>
<keyword evidence="1" id="KW-0812">Transmembrane</keyword>
<evidence type="ECO:0000313" key="2">
    <source>
        <dbReference type="EMBL" id="MCC2255349.1"/>
    </source>
</evidence>
<evidence type="ECO:0000313" key="3">
    <source>
        <dbReference type="Proteomes" id="UP001198151"/>
    </source>
</evidence>